<dbReference type="Proteomes" id="UP001482513">
    <property type="component" value="Unassembled WGS sequence"/>
</dbReference>
<evidence type="ECO:0000256" key="1">
    <source>
        <dbReference type="ARBA" id="ARBA00004091"/>
    </source>
</evidence>
<comment type="function">
    <text evidence="1">Absolutely required for transposition of IS1.</text>
</comment>
<keyword evidence="4" id="KW-0233">DNA recombination</keyword>
<dbReference type="EMBL" id="JAMPKX010000001">
    <property type="protein sequence ID" value="MEP0945989.1"/>
    <property type="molecule type" value="Genomic_DNA"/>
</dbReference>
<comment type="caution">
    <text evidence="5">The sequence shown here is derived from an EMBL/GenBank/DDBJ whole genome shotgun (WGS) entry which is preliminary data.</text>
</comment>
<gene>
    <name evidence="5" type="ORF">NC992_03800</name>
</gene>
<dbReference type="PANTHER" id="PTHR33293">
    <property type="entry name" value="INSERTION ELEMENT IS1 1 PROTEIN INSB-RELATED"/>
    <property type="match status" value="1"/>
</dbReference>
<comment type="similarity">
    <text evidence="2">Belongs to the transposase 27 family.</text>
</comment>
<reference evidence="5 6" key="1">
    <citation type="submission" date="2022-04" db="EMBL/GenBank/DDBJ databases">
        <title>Positive selection, recombination, and allopatry shape intraspecific diversity of widespread and dominant cyanobacteria.</title>
        <authorList>
            <person name="Wei J."/>
            <person name="Shu W."/>
            <person name="Hu C."/>
        </authorList>
    </citation>
    <scope>NUCLEOTIDE SEQUENCE [LARGE SCALE GENOMIC DNA]</scope>
    <source>
        <strain evidence="5 6">DQ-A4</strain>
    </source>
</reference>
<dbReference type="SUPFAM" id="SSF53098">
    <property type="entry name" value="Ribonuclease H-like"/>
    <property type="match status" value="1"/>
</dbReference>
<evidence type="ECO:0000313" key="6">
    <source>
        <dbReference type="Proteomes" id="UP001482513"/>
    </source>
</evidence>
<dbReference type="InterPro" id="IPR012337">
    <property type="entry name" value="RNaseH-like_sf"/>
</dbReference>
<dbReference type="NCBIfam" id="NF033558">
    <property type="entry name" value="transpos_IS1"/>
    <property type="match status" value="1"/>
</dbReference>
<evidence type="ECO:0000256" key="4">
    <source>
        <dbReference type="ARBA" id="ARBA00023172"/>
    </source>
</evidence>
<keyword evidence="6" id="KW-1185">Reference proteome</keyword>
<dbReference type="InterPro" id="IPR051354">
    <property type="entry name" value="Transposase_27_IS1"/>
</dbReference>
<protein>
    <submittedName>
        <fullName evidence="5">IS1 family transposase</fullName>
    </submittedName>
</protein>
<proteinExistence type="inferred from homology"/>
<organism evidence="5 6">
    <name type="scientific">Leptolyngbya subtilissima DQ-A4</name>
    <dbReference type="NCBI Taxonomy" id="2933933"/>
    <lineage>
        <taxon>Bacteria</taxon>
        <taxon>Bacillati</taxon>
        <taxon>Cyanobacteriota</taxon>
        <taxon>Cyanophyceae</taxon>
        <taxon>Leptolyngbyales</taxon>
        <taxon>Leptolyngbyaceae</taxon>
        <taxon>Leptolyngbya group</taxon>
        <taxon>Leptolyngbya</taxon>
    </lineage>
</organism>
<name>A0ABV0JZN6_9CYAN</name>
<sequence length="241" mass="27910">MPMLPCPDCTSERTVKNGHIHTGKQRYLCRNCGRQFVEDPTNKVIDTATRELIDRLLLERISMAGIARAVQVSEQWLQDYVTCKAAQMPTQATVRPKKRGPLTVQCDELWSFVDHKGNKQWVWLALDAETREIIGVHVGDRSAQSAERLWDTLPKVYRQCAVIYTDAWEAYQKVLPRHRHRVVSKASGKTSYIERFNNTLRQRVSRFVRRSLAFSKSLRNHIGLLWNLFTTTTHHYLSSTT</sequence>
<dbReference type="Pfam" id="PF03400">
    <property type="entry name" value="DDE_Tnp_IS1"/>
    <property type="match status" value="1"/>
</dbReference>
<evidence type="ECO:0000313" key="5">
    <source>
        <dbReference type="EMBL" id="MEP0945989.1"/>
    </source>
</evidence>
<keyword evidence="3" id="KW-0815">Transposition</keyword>
<dbReference type="PANTHER" id="PTHR33293:SF1">
    <property type="entry name" value="INSERTION ELEMENT IS1 1 PROTEIN INSB-RELATED"/>
    <property type="match status" value="1"/>
</dbReference>
<accession>A0ABV0JZN6</accession>
<evidence type="ECO:0000256" key="3">
    <source>
        <dbReference type="ARBA" id="ARBA00022578"/>
    </source>
</evidence>
<evidence type="ECO:0000256" key="2">
    <source>
        <dbReference type="ARBA" id="ARBA00008841"/>
    </source>
</evidence>
<dbReference type="InterPro" id="IPR005063">
    <property type="entry name" value="Transposase_27"/>
</dbReference>